<proteinExistence type="predicted"/>
<keyword evidence="1" id="KW-0812">Transmembrane</keyword>
<feature type="transmembrane region" description="Helical" evidence="1">
    <location>
        <begin position="14"/>
        <end position="35"/>
    </location>
</feature>
<dbReference type="EMBL" id="AAHUQY010000021">
    <property type="protein sequence ID" value="ECA5342721.1"/>
    <property type="molecule type" value="Genomic_DNA"/>
</dbReference>
<comment type="caution">
    <text evidence="2">The sequence shown here is derived from an EMBL/GenBank/DDBJ whole genome shotgun (WGS) entry which is preliminary data.</text>
</comment>
<feature type="transmembrane region" description="Helical" evidence="1">
    <location>
        <begin position="56"/>
        <end position="77"/>
    </location>
</feature>
<organism evidence="2">
    <name type="scientific">Salmonella typhimurium</name>
    <dbReference type="NCBI Taxonomy" id="90371"/>
    <lineage>
        <taxon>Bacteria</taxon>
        <taxon>Pseudomonadati</taxon>
        <taxon>Pseudomonadota</taxon>
        <taxon>Gammaproteobacteria</taxon>
        <taxon>Enterobacterales</taxon>
        <taxon>Enterobacteriaceae</taxon>
        <taxon>Salmonella</taxon>
    </lineage>
</organism>
<keyword evidence="1" id="KW-0472">Membrane</keyword>
<sequence>MVITYSLSETFNMFLREIIASGLAVFCAWCVLCLFSDQERGKEVPVSMKKITSKSAFSYFISSQIAAFIISLLGSILSTKWDNIVWNDEIRQFYLHVGFGLVACVFCLLVILHEKFIKRNLNVYSGYCGSLAVSLTGIFVLCALYLTFSLPFHYEERLLNDASLVASDGVENSVVFADGRYWVFELGLPYFKQSLLKEVRRGRYQLICTTEKKPTCWSGKKLPEKPTSLKASS</sequence>
<name>A0A077W4H8_SALTM</name>
<evidence type="ECO:0000256" key="1">
    <source>
        <dbReference type="SAM" id="Phobius"/>
    </source>
</evidence>
<dbReference type="RefSeq" id="WP_000237191.1">
    <property type="nucleotide sequence ID" value="NC_024983.1"/>
</dbReference>
<feature type="transmembrane region" description="Helical" evidence="1">
    <location>
        <begin position="124"/>
        <end position="148"/>
    </location>
</feature>
<dbReference type="EMBL" id="AALLDS010000027">
    <property type="protein sequence ID" value="EDA7614655.1"/>
    <property type="molecule type" value="Genomic_DNA"/>
</dbReference>
<dbReference type="AlphaFoldDB" id="A0A077W4H8"/>
<protein>
    <submittedName>
        <fullName evidence="2">Uncharacterized protein</fullName>
    </submittedName>
</protein>
<keyword evidence="1" id="KW-1133">Transmembrane helix</keyword>
<reference evidence="2" key="1">
    <citation type="submission" date="2018-12" db="EMBL/GenBank/DDBJ databases">
        <authorList>
            <person name="Ashton P.M."/>
            <person name="Dallman T."/>
            <person name="Nair S."/>
            <person name="De Pinna E."/>
            <person name="Peters T."/>
            <person name="Grant K."/>
        </authorList>
    </citation>
    <scope>NUCLEOTIDE SEQUENCE</scope>
    <source>
        <strain evidence="3">116039</strain>
        <strain evidence="2">582921</strain>
    </source>
</reference>
<accession>A0A077W4H8</accession>
<evidence type="ECO:0000313" key="3">
    <source>
        <dbReference type="EMBL" id="EDA7614655.1"/>
    </source>
</evidence>
<gene>
    <name evidence="3" type="ORF">A3V89_17990</name>
    <name evidence="2" type="ORF">ELS01_20275</name>
</gene>
<evidence type="ECO:0000313" key="2">
    <source>
        <dbReference type="EMBL" id="ECA5342721.1"/>
    </source>
</evidence>
<feature type="transmembrane region" description="Helical" evidence="1">
    <location>
        <begin position="93"/>
        <end position="112"/>
    </location>
</feature>